<dbReference type="Gene3D" id="3.40.50.150">
    <property type="entry name" value="Vaccinia Virus protein VP39"/>
    <property type="match status" value="1"/>
</dbReference>
<dbReference type="Pfam" id="PF13489">
    <property type="entry name" value="Methyltransf_23"/>
    <property type="match status" value="1"/>
</dbReference>
<dbReference type="SUPFAM" id="SSF53335">
    <property type="entry name" value="S-adenosyl-L-methionine-dependent methyltransferases"/>
    <property type="match status" value="1"/>
</dbReference>
<gene>
    <name evidence="1" type="ORF">BECKTC1821D_GA0114238_101736</name>
</gene>
<dbReference type="EMBL" id="CAADFS010000017">
    <property type="protein sequence ID" value="VFK43669.1"/>
    <property type="molecule type" value="Genomic_DNA"/>
</dbReference>
<protein>
    <submittedName>
        <fullName evidence="1">Methyltransferase domain-containing protein</fullName>
    </submittedName>
</protein>
<reference evidence="1" key="1">
    <citation type="submission" date="2019-02" db="EMBL/GenBank/DDBJ databases">
        <authorList>
            <person name="Gruber-Vodicka R. H."/>
            <person name="Seah K. B. B."/>
        </authorList>
    </citation>
    <scope>NUCLEOTIDE SEQUENCE</scope>
    <source>
        <strain evidence="1">BECK_BZ123</strain>
    </source>
</reference>
<dbReference type="InterPro" id="IPR029063">
    <property type="entry name" value="SAM-dependent_MTases_sf"/>
</dbReference>
<organism evidence="1">
    <name type="scientific">Candidatus Kentrum sp. TC</name>
    <dbReference type="NCBI Taxonomy" id="2126339"/>
    <lineage>
        <taxon>Bacteria</taxon>
        <taxon>Pseudomonadati</taxon>
        <taxon>Pseudomonadota</taxon>
        <taxon>Gammaproteobacteria</taxon>
        <taxon>Candidatus Kentrum</taxon>
    </lineage>
</organism>
<dbReference type="CDD" id="cd02440">
    <property type="entry name" value="AdoMet_MTases"/>
    <property type="match status" value="1"/>
</dbReference>
<keyword evidence="1" id="KW-0808">Transferase</keyword>
<dbReference type="GO" id="GO:0032259">
    <property type="term" value="P:methylation"/>
    <property type="evidence" value="ECO:0007669"/>
    <property type="project" value="UniProtKB-KW"/>
</dbReference>
<proteinExistence type="predicted"/>
<keyword evidence="1" id="KW-0489">Methyltransferase</keyword>
<sequence length="238" mass="26625">MDLKETDILGDEIGSHWYYHAKAKAMIRLLSGVQPSIILDVGAGSGFFSRKLLADSSAKEAWCVDISYEEDSEAVEAGKPVRFRRSVDSVNADLVLLMDVLEHVDDDVGLLRHYMEKVPSGTRFLISVPAFQFLWSGHDVFLEHKRRYRLKQMEDIVQQSGLTVKHGAYYFGAVFPIATTIRLVSNWVHKGRQQARSQLSLHHPLVNGTLAAMSAAELPFLKCNHLAGLTVFCVAEKP</sequence>
<dbReference type="AlphaFoldDB" id="A0A450YQA0"/>
<evidence type="ECO:0000313" key="1">
    <source>
        <dbReference type="EMBL" id="VFK43669.1"/>
    </source>
</evidence>
<dbReference type="GO" id="GO:0008168">
    <property type="term" value="F:methyltransferase activity"/>
    <property type="evidence" value="ECO:0007669"/>
    <property type="project" value="UniProtKB-KW"/>
</dbReference>
<name>A0A450YQA0_9GAMM</name>
<accession>A0A450YQA0</accession>